<evidence type="ECO:0000256" key="2">
    <source>
        <dbReference type="ARBA" id="ARBA00033753"/>
    </source>
</evidence>
<keyword evidence="1" id="KW-0949">S-adenosyl-L-methionine</keyword>
<dbReference type="EMBL" id="CP000482">
    <property type="protein sequence ID" value="ABK99577.1"/>
    <property type="molecule type" value="Genomic_DNA"/>
</dbReference>
<dbReference type="Proteomes" id="UP000006732">
    <property type="component" value="Chromosome"/>
</dbReference>
<dbReference type="CDD" id="cd09281">
    <property type="entry name" value="UPF0066"/>
    <property type="match status" value="1"/>
</dbReference>
<dbReference type="PANTHER" id="PTHR12818">
    <property type="entry name" value="TRNA (ADENINE(37)-N6)-METHYLTRANSFERASE"/>
    <property type="match status" value="1"/>
</dbReference>
<dbReference type="STRING" id="338966.Ppro_1968"/>
<evidence type="ECO:0000256" key="1">
    <source>
        <dbReference type="ARBA" id="ARBA00022691"/>
    </source>
</evidence>
<dbReference type="NCBIfam" id="TIGR00104">
    <property type="entry name" value="tRNA_TsaA"/>
    <property type="match status" value="1"/>
</dbReference>
<dbReference type="InterPro" id="IPR036414">
    <property type="entry name" value="YaeB_N_sf"/>
</dbReference>
<dbReference type="InterPro" id="IPR036413">
    <property type="entry name" value="YaeB-like_sf"/>
</dbReference>
<dbReference type="PANTHER" id="PTHR12818:SF0">
    <property type="entry name" value="TRNA (ADENINE(37)-N6)-METHYLTRANSFERASE"/>
    <property type="match status" value="1"/>
</dbReference>
<reference evidence="4 5" key="1">
    <citation type="submission" date="2006-10" db="EMBL/GenBank/DDBJ databases">
        <title>Complete sequence of chromosome of Pelobacter propionicus DSM 2379.</title>
        <authorList>
            <consortium name="US DOE Joint Genome Institute"/>
            <person name="Copeland A."/>
            <person name="Lucas S."/>
            <person name="Lapidus A."/>
            <person name="Barry K."/>
            <person name="Detter J.C."/>
            <person name="Glavina del Rio T."/>
            <person name="Hammon N."/>
            <person name="Israni S."/>
            <person name="Dalin E."/>
            <person name="Tice H."/>
            <person name="Pitluck S."/>
            <person name="Saunders E."/>
            <person name="Brettin T."/>
            <person name="Bruce D."/>
            <person name="Han C."/>
            <person name="Tapia R."/>
            <person name="Schmutz J."/>
            <person name="Larimer F."/>
            <person name="Land M."/>
            <person name="Hauser L."/>
            <person name="Kyrpides N."/>
            <person name="Kim E."/>
            <person name="Lovley D."/>
            <person name="Richardson P."/>
        </authorList>
    </citation>
    <scope>NUCLEOTIDE SEQUENCE [LARGE SCALE GENOMIC DNA]</scope>
    <source>
        <strain evidence="5">DSM 2379 / NBRC 103807 / OttBd1</strain>
    </source>
</reference>
<dbReference type="OrthoDB" id="9804309at2"/>
<dbReference type="AlphaFoldDB" id="A1AQF7"/>
<dbReference type="HOGENOM" id="CLU_013458_2_0_7"/>
<proteinExistence type="inferred from homology"/>
<gene>
    <name evidence="4" type="ordered locus">Ppro_1968</name>
</gene>
<keyword evidence="5" id="KW-1185">Reference proteome</keyword>
<accession>A1AQF7</accession>
<sequence length="155" mass="17501">MEFHVKAVGIIHSDHATKEEAPIQGIFRPEALGTVEIFPEFSEGLKDIELFSHLFLFYRFDRAEPGELVRHPFLDDEPHGIFATRHPCRPNCIGITVVKLVERRGNLLTVSGIDVLNATPLLDIKPYVPRFDSHPEATEGWFSGKQDRAKPANSE</sequence>
<dbReference type="RefSeq" id="WP_011735843.1">
    <property type="nucleotide sequence ID" value="NC_008609.1"/>
</dbReference>
<organism evidence="4 5">
    <name type="scientific">Pelobacter propionicus (strain DSM 2379 / NBRC 103807 / OttBd1)</name>
    <dbReference type="NCBI Taxonomy" id="338966"/>
    <lineage>
        <taxon>Bacteria</taxon>
        <taxon>Pseudomonadati</taxon>
        <taxon>Thermodesulfobacteriota</taxon>
        <taxon>Desulfuromonadia</taxon>
        <taxon>Desulfuromonadales</taxon>
        <taxon>Desulfuromonadaceae</taxon>
        <taxon>Pelobacter</taxon>
    </lineage>
</organism>
<dbReference type="Gene3D" id="2.40.30.70">
    <property type="entry name" value="YaeB-like"/>
    <property type="match status" value="1"/>
</dbReference>
<dbReference type="KEGG" id="ppd:Ppro_1968"/>
<evidence type="ECO:0000313" key="4">
    <source>
        <dbReference type="EMBL" id="ABK99577.1"/>
    </source>
</evidence>
<dbReference type="PROSITE" id="PS51668">
    <property type="entry name" value="TSAA_2"/>
    <property type="match status" value="1"/>
</dbReference>
<dbReference type="Pfam" id="PF01980">
    <property type="entry name" value="TrmO_N"/>
    <property type="match status" value="1"/>
</dbReference>
<dbReference type="InterPro" id="IPR040372">
    <property type="entry name" value="YaeB-like"/>
</dbReference>
<feature type="domain" description="TsaA-like" evidence="3">
    <location>
        <begin position="5"/>
        <end position="136"/>
    </location>
</feature>
<protein>
    <recommendedName>
        <fullName evidence="3">TsaA-like domain-containing protein</fullName>
    </recommendedName>
</protein>
<name>A1AQF7_PELPD</name>
<evidence type="ECO:0000259" key="3">
    <source>
        <dbReference type="PROSITE" id="PS51668"/>
    </source>
</evidence>
<evidence type="ECO:0000313" key="5">
    <source>
        <dbReference type="Proteomes" id="UP000006732"/>
    </source>
</evidence>
<dbReference type="SUPFAM" id="SSF118196">
    <property type="entry name" value="YaeB-like"/>
    <property type="match status" value="1"/>
</dbReference>
<dbReference type="InterPro" id="IPR023370">
    <property type="entry name" value="TrmO-like_N"/>
</dbReference>
<comment type="similarity">
    <text evidence="2">Belongs to the tRNA methyltransferase O family.</text>
</comment>
<dbReference type="eggNOG" id="COG1720">
    <property type="taxonomic scope" value="Bacteria"/>
</dbReference>